<organism evidence="1 2">
    <name type="scientific">Zarea fungicola</name>
    <dbReference type="NCBI Taxonomy" id="93591"/>
    <lineage>
        <taxon>Eukaryota</taxon>
        <taxon>Fungi</taxon>
        <taxon>Dikarya</taxon>
        <taxon>Ascomycota</taxon>
        <taxon>Pezizomycotina</taxon>
        <taxon>Sordariomycetes</taxon>
        <taxon>Hypocreomycetidae</taxon>
        <taxon>Hypocreales</taxon>
        <taxon>Cordycipitaceae</taxon>
        <taxon>Zarea</taxon>
    </lineage>
</organism>
<dbReference type="Proteomes" id="UP001143910">
    <property type="component" value="Unassembled WGS sequence"/>
</dbReference>
<protein>
    <submittedName>
        <fullName evidence="1">Uncharacterized protein</fullName>
    </submittedName>
</protein>
<dbReference type="EMBL" id="JANJQO010002933">
    <property type="protein sequence ID" value="KAJ2965569.1"/>
    <property type="molecule type" value="Genomic_DNA"/>
</dbReference>
<evidence type="ECO:0000313" key="2">
    <source>
        <dbReference type="Proteomes" id="UP001143910"/>
    </source>
</evidence>
<proteinExistence type="predicted"/>
<name>A0ACC1MFY6_9HYPO</name>
<comment type="caution">
    <text evidence="1">The sequence shown here is derived from an EMBL/GenBank/DDBJ whole genome shotgun (WGS) entry which is preliminary data.</text>
</comment>
<reference evidence="1" key="1">
    <citation type="submission" date="2022-08" db="EMBL/GenBank/DDBJ databases">
        <title>Genome Sequence of Lecanicillium fungicola.</title>
        <authorList>
            <person name="Buettner E."/>
        </authorList>
    </citation>
    <scope>NUCLEOTIDE SEQUENCE</scope>
    <source>
        <strain evidence="1">Babe33</strain>
    </source>
</reference>
<evidence type="ECO:0000313" key="1">
    <source>
        <dbReference type="EMBL" id="KAJ2965569.1"/>
    </source>
</evidence>
<gene>
    <name evidence="1" type="ORF">NQ176_g10550</name>
</gene>
<keyword evidence="2" id="KW-1185">Reference proteome</keyword>
<sequence length="394" mass="43568">MLFGSLLKNTVFSLLGNDGNPFSIMGFMHPTNAEGKYVIESEGIRLAFIKKGGALANLWINDTNCRELDIVLGYDNSTQYDSYQGFPVLNGAIGRYAGVIGNGEYQLNGDTHHPSKNHRDGQSTIHGGDKGWGNVLVHPGARTKNSITFVVFDRGIDGFPGRAAASLTHTVLPYEWRISFGVTPLVKEYPISLSQQVFWTLNGLSGAPDHALHLPYGGMRLEQNGNGVPTGNIVGNKRGSSLDFWSGPRKPSETLDDTFLINRRGAWEMNTAPVASLSSNDSGINVDLYTNQDALHVVTWDDDSGMIQDLKLRVHYNVSKTNVNPLGQVKRKKSQGEGPVPPHAAISLQMQDWTDAINHPEWQREDKVIWGPDRLYTMYSTYKFSVTRDQEKCS</sequence>
<accession>A0ACC1MFY6</accession>